<feature type="transmembrane region" description="Helical" evidence="1">
    <location>
        <begin position="138"/>
        <end position="156"/>
    </location>
</feature>
<organism evidence="2 3">
    <name type="scientific">Aeromicrobium fastidiosum</name>
    <dbReference type="NCBI Taxonomy" id="52699"/>
    <lineage>
        <taxon>Bacteria</taxon>
        <taxon>Bacillati</taxon>
        <taxon>Actinomycetota</taxon>
        <taxon>Actinomycetes</taxon>
        <taxon>Propionibacteriales</taxon>
        <taxon>Nocardioidaceae</taxon>
        <taxon>Aeromicrobium</taxon>
    </lineage>
</organism>
<evidence type="ECO:0000313" key="3">
    <source>
        <dbReference type="Proteomes" id="UP001515100"/>
    </source>
</evidence>
<dbReference type="AlphaFoldDB" id="A0A641AKD3"/>
<proteinExistence type="predicted"/>
<feature type="transmembrane region" description="Helical" evidence="1">
    <location>
        <begin position="116"/>
        <end position="132"/>
    </location>
</feature>
<gene>
    <name evidence="2" type="ORF">ESP62_012685</name>
</gene>
<accession>A0A641AKD3</accession>
<protein>
    <submittedName>
        <fullName evidence="2">Uncharacterized protein</fullName>
    </submittedName>
</protein>
<dbReference type="RefSeq" id="WP_129184171.1">
    <property type="nucleotide sequence ID" value="NZ_JAGIOG010000001.1"/>
</dbReference>
<reference evidence="2" key="1">
    <citation type="submission" date="2019-09" db="EMBL/GenBank/DDBJ databases">
        <authorList>
            <person name="Li J."/>
        </authorList>
    </citation>
    <scope>NUCLEOTIDE SEQUENCE [LARGE SCALE GENOMIC DNA]</scope>
    <source>
        <strain evidence="2">NRBC 14897</strain>
    </source>
</reference>
<dbReference type="EMBL" id="SDPP02000003">
    <property type="protein sequence ID" value="KAA1376287.1"/>
    <property type="molecule type" value="Genomic_DNA"/>
</dbReference>
<keyword evidence="1" id="KW-0472">Membrane</keyword>
<dbReference type="OrthoDB" id="5192836at2"/>
<dbReference type="Proteomes" id="UP001515100">
    <property type="component" value="Unassembled WGS sequence"/>
</dbReference>
<feature type="transmembrane region" description="Helical" evidence="1">
    <location>
        <begin position="37"/>
        <end position="58"/>
    </location>
</feature>
<sequence>MRNRLIHSSWWVLSLVFGSIYGTAMTLYSLVAESGGVASSALGGLVGGVIFGAFMGPVTARQARRQRSAIGDISPHQVSAVMRASRRGPVPVDPELRAAALRAATHQLDANLRQRTFGSVLFAALTVASIVFVADSPWWLLATGIFLALLAGQWLTPRTIRHRIKLLTSSRDEILHRDDS</sequence>
<keyword evidence="1" id="KW-1133">Transmembrane helix</keyword>
<feature type="transmembrane region" description="Helical" evidence="1">
    <location>
        <begin position="12"/>
        <end position="31"/>
    </location>
</feature>
<comment type="caution">
    <text evidence="2">The sequence shown here is derived from an EMBL/GenBank/DDBJ whole genome shotgun (WGS) entry which is preliminary data.</text>
</comment>
<keyword evidence="1" id="KW-0812">Transmembrane</keyword>
<evidence type="ECO:0000256" key="1">
    <source>
        <dbReference type="SAM" id="Phobius"/>
    </source>
</evidence>
<name>A0A641AKD3_9ACTN</name>
<keyword evidence="3" id="KW-1185">Reference proteome</keyword>
<evidence type="ECO:0000313" key="2">
    <source>
        <dbReference type="EMBL" id="KAA1376287.1"/>
    </source>
</evidence>